<keyword evidence="2" id="KW-0540">Nuclease</keyword>
<sequence>MEDTSAFAKAQTKKIKCAIGFYNLENLFDTKNDPATLDDDFTPGGFKEWNSYKFDKKVKKLAKVISKIGKKETAASPSLLGVAEVENKAVLEALIKTSKLDDEGYSIVHYDSPDERGIDVALLYKKKDFTVHKSEAVTLYLETEEGDRDYTRDILYVQGNLLGTEVHILVNHWPSRRRGANETSHKRIKAAQKNRELIDNLVAQNPEARVIIMGDFNDGPHSESIKKHLVKTDFYNPMLYLGTRYEGSLNYNYEWFIFDQIIFSNNFVRIYNNDLLYEKSDIYNDFYLTEYDGKFKGNPFRTYAGKNYLGGYSDHFPVYTILTATVKN</sequence>
<comment type="caution">
    <text evidence="2">The sequence shown here is derived from an EMBL/GenBank/DDBJ whole genome shotgun (WGS) entry which is preliminary data.</text>
</comment>
<keyword evidence="2" id="KW-0378">Hydrolase</keyword>
<name>A0ABV9L731_9FLAO</name>
<dbReference type="PANTHER" id="PTHR42834:SF1">
    <property type="entry name" value="ENDONUCLEASE_EXONUCLEASE_PHOSPHATASE FAMILY PROTEIN (AFU_ORTHOLOGUE AFUA_3G09210)"/>
    <property type="match status" value="1"/>
</dbReference>
<accession>A0ABV9L731</accession>
<gene>
    <name evidence="2" type="ORF">ACFO5T_03510</name>
</gene>
<evidence type="ECO:0000313" key="2">
    <source>
        <dbReference type="EMBL" id="MFC4689491.1"/>
    </source>
</evidence>
<dbReference type="EMBL" id="JBHSHB010000007">
    <property type="protein sequence ID" value="MFC4689491.1"/>
    <property type="molecule type" value="Genomic_DNA"/>
</dbReference>
<dbReference type="GO" id="GO:0004519">
    <property type="term" value="F:endonuclease activity"/>
    <property type="evidence" value="ECO:0007669"/>
    <property type="project" value="UniProtKB-KW"/>
</dbReference>
<feature type="domain" description="Endonuclease/exonuclease/phosphatase" evidence="1">
    <location>
        <begin position="19"/>
        <end position="322"/>
    </location>
</feature>
<keyword evidence="3" id="KW-1185">Reference proteome</keyword>
<proteinExistence type="predicted"/>
<reference evidence="3" key="1">
    <citation type="journal article" date="2019" name="Int. J. Syst. Evol. Microbiol.">
        <title>The Global Catalogue of Microorganisms (GCM) 10K type strain sequencing project: providing services to taxonomists for standard genome sequencing and annotation.</title>
        <authorList>
            <consortium name="The Broad Institute Genomics Platform"/>
            <consortium name="The Broad Institute Genome Sequencing Center for Infectious Disease"/>
            <person name="Wu L."/>
            <person name="Ma J."/>
        </authorList>
    </citation>
    <scope>NUCLEOTIDE SEQUENCE [LARGE SCALE GENOMIC DNA]</scope>
    <source>
        <strain evidence="3">CGMCC 4.7427</strain>
    </source>
</reference>
<dbReference type="Pfam" id="PF19580">
    <property type="entry name" value="Exo_endo_phos_3"/>
    <property type="match status" value="1"/>
</dbReference>
<dbReference type="SUPFAM" id="SSF56219">
    <property type="entry name" value="DNase I-like"/>
    <property type="match status" value="1"/>
</dbReference>
<organism evidence="2 3">
    <name type="scientific">Dokdonia genika</name>
    <dbReference type="NCBI Taxonomy" id="308113"/>
    <lineage>
        <taxon>Bacteria</taxon>
        <taxon>Pseudomonadati</taxon>
        <taxon>Bacteroidota</taxon>
        <taxon>Flavobacteriia</taxon>
        <taxon>Flavobacteriales</taxon>
        <taxon>Flavobacteriaceae</taxon>
        <taxon>Dokdonia</taxon>
    </lineage>
</organism>
<evidence type="ECO:0000259" key="1">
    <source>
        <dbReference type="Pfam" id="PF19580"/>
    </source>
</evidence>
<evidence type="ECO:0000313" key="3">
    <source>
        <dbReference type="Proteomes" id="UP001595878"/>
    </source>
</evidence>
<keyword evidence="2" id="KW-0255">Endonuclease</keyword>
<dbReference type="PANTHER" id="PTHR42834">
    <property type="entry name" value="ENDONUCLEASE/EXONUCLEASE/PHOSPHATASE FAMILY PROTEIN (AFU_ORTHOLOGUE AFUA_3G09210)"/>
    <property type="match status" value="1"/>
</dbReference>
<dbReference type="InterPro" id="IPR005135">
    <property type="entry name" value="Endo/exonuclease/phosphatase"/>
</dbReference>
<dbReference type="Proteomes" id="UP001595878">
    <property type="component" value="Unassembled WGS sequence"/>
</dbReference>
<dbReference type="InterPro" id="IPR036691">
    <property type="entry name" value="Endo/exonu/phosph_ase_sf"/>
</dbReference>
<dbReference type="Gene3D" id="3.60.10.10">
    <property type="entry name" value="Endonuclease/exonuclease/phosphatase"/>
    <property type="match status" value="1"/>
</dbReference>
<protein>
    <submittedName>
        <fullName evidence="2">Endonuclease</fullName>
    </submittedName>
</protein>
<dbReference type="RefSeq" id="WP_380032084.1">
    <property type="nucleotide sequence ID" value="NZ_JBHSHB010000007.1"/>
</dbReference>